<feature type="domain" description="Thiamine phosphate synthase/TenI" evidence="12">
    <location>
        <begin position="154"/>
        <end position="333"/>
    </location>
</feature>
<comment type="caution">
    <text evidence="9">Lacks conserved residue(s) required for the propagation of feature annotation.</text>
</comment>
<proteinExistence type="inferred from homology"/>
<comment type="catalytic activity">
    <reaction evidence="8 9 10">
        <text>2-[(2R,5Z)-2-carboxy-4-methylthiazol-5(2H)-ylidene]ethyl phosphate + 4-amino-2-methyl-5-(diphosphooxymethyl)pyrimidine + 2 H(+) = thiamine phosphate + CO2 + diphosphate</text>
        <dbReference type="Rhea" id="RHEA:47844"/>
        <dbReference type="ChEBI" id="CHEBI:15378"/>
        <dbReference type="ChEBI" id="CHEBI:16526"/>
        <dbReference type="ChEBI" id="CHEBI:33019"/>
        <dbReference type="ChEBI" id="CHEBI:37575"/>
        <dbReference type="ChEBI" id="CHEBI:57841"/>
        <dbReference type="ChEBI" id="CHEBI:62899"/>
        <dbReference type="EC" id="2.5.1.3"/>
    </reaction>
</comment>
<feature type="binding site" evidence="9">
    <location>
        <position position="235"/>
    </location>
    <ligand>
        <name>Mg(2+)</name>
        <dbReference type="ChEBI" id="CHEBI:18420"/>
    </ligand>
</feature>
<dbReference type="Gene3D" id="3.20.20.70">
    <property type="entry name" value="Aldolase class I"/>
    <property type="match status" value="1"/>
</dbReference>
<feature type="binding site" evidence="9">
    <location>
        <position position="254"/>
    </location>
    <ligand>
        <name>4-amino-2-methyl-5-(diphosphooxymethyl)pyrimidine</name>
        <dbReference type="ChEBI" id="CHEBI:57841"/>
    </ligand>
</feature>
<feature type="domain" description="ThiD2" evidence="13">
    <location>
        <begin position="11"/>
        <end position="133"/>
    </location>
</feature>
<evidence type="ECO:0000256" key="10">
    <source>
        <dbReference type="RuleBase" id="RU003826"/>
    </source>
</evidence>
<evidence type="ECO:0000256" key="6">
    <source>
        <dbReference type="ARBA" id="ARBA00047334"/>
    </source>
</evidence>
<dbReference type="InterPro" id="IPR013785">
    <property type="entry name" value="Aldolase_TIM"/>
</dbReference>
<evidence type="ECO:0000256" key="4">
    <source>
        <dbReference type="ARBA" id="ARBA00022842"/>
    </source>
</evidence>
<dbReference type="Pfam" id="PF17792">
    <property type="entry name" value="ThiD2"/>
    <property type="match status" value="1"/>
</dbReference>
<keyword evidence="3 9" id="KW-0479">Metal-binding</keyword>
<dbReference type="InterPro" id="IPR041397">
    <property type="entry name" value="ThiD2"/>
</dbReference>
<sequence>MPILPRQATYRILDASINRATEGLRTLEEYARFVQDDAAANACFKSLRHDLTTAVGRGIDRQRLIESRDTPGDVGTEIREPTEYVRSSSQKVIAAASARIAQSLRVIEEYGKTIDGRFAAEVEQIRYRAYQACASLELAAFTSERTTQLAEAKLYLLIDGGESEQEYTASIERLAKAGVDIFQLRDHSLDDRTLYLRARVGAAVARRLGRLFIVNDRADIAVAADADGVHVGQDELPAAAVRAIIGDRRLLGISTHSIEQAKEAIDDGADYIGCGPVFAGRTKQFDAYVGPAFLQQVAQSISIPAFAIGGIDQSNLSEVMAAGCDRIAVTGAIRDAEHPVQAAESLKQHLLCQSEAREST</sequence>
<dbReference type="EC" id="2.5.1.3" evidence="9"/>
<comment type="cofactor">
    <cofactor evidence="9">
        <name>Mg(2+)</name>
        <dbReference type="ChEBI" id="CHEBI:18420"/>
    </cofactor>
    <text evidence="9">Binds 1 Mg(2+) ion per subunit.</text>
</comment>
<keyword evidence="2 9" id="KW-0808">Transferase</keyword>
<dbReference type="NCBIfam" id="TIGR00693">
    <property type="entry name" value="thiE"/>
    <property type="match status" value="1"/>
</dbReference>
<dbReference type="SUPFAM" id="SSF51391">
    <property type="entry name" value="Thiamin phosphate synthase"/>
    <property type="match status" value="1"/>
</dbReference>
<gene>
    <name evidence="9 14" type="primary">thiE</name>
    <name evidence="14" type="ORF">Rcae01_06397</name>
</gene>
<comment type="similarity">
    <text evidence="9 10">Belongs to the thiamine-phosphate synthase family.</text>
</comment>
<dbReference type="EMBL" id="BAABRO010000030">
    <property type="protein sequence ID" value="GAA5510886.1"/>
    <property type="molecule type" value="Genomic_DNA"/>
</dbReference>
<evidence type="ECO:0000256" key="8">
    <source>
        <dbReference type="ARBA" id="ARBA00047883"/>
    </source>
</evidence>
<dbReference type="PANTHER" id="PTHR20857:SF15">
    <property type="entry name" value="THIAMINE-PHOSPHATE SYNTHASE"/>
    <property type="match status" value="1"/>
</dbReference>
<evidence type="ECO:0000259" key="13">
    <source>
        <dbReference type="Pfam" id="PF17792"/>
    </source>
</evidence>
<evidence type="ECO:0000313" key="15">
    <source>
        <dbReference type="Proteomes" id="UP001416858"/>
    </source>
</evidence>
<feature type="binding site" evidence="9">
    <location>
        <position position="215"/>
    </location>
    <ligand>
        <name>4-amino-2-methyl-5-(diphosphooxymethyl)pyrimidine</name>
        <dbReference type="ChEBI" id="CHEBI:57841"/>
    </ligand>
</feature>
<organism evidence="14 15">
    <name type="scientific">Novipirellula caenicola</name>
    <dbReference type="NCBI Taxonomy" id="1536901"/>
    <lineage>
        <taxon>Bacteria</taxon>
        <taxon>Pseudomonadati</taxon>
        <taxon>Planctomycetota</taxon>
        <taxon>Planctomycetia</taxon>
        <taxon>Pirellulales</taxon>
        <taxon>Pirellulaceae</taxon>
        <taxon>Novipirellula</taxon>
    </lineage>
</organism>
<dbReference type="RefSeq" id="WP_345689175.1">
    <property type="nucleotide sequence ID" value="NZ_BAABRO010000030.1"/>
</dbReference>
<dbReference type="InterPro" id="IPR036206">
    <property type="entry name" value="ThiamineP_synth_sf"/>
</dbReference>
<comment type="pathway">
    <text evidence="1 9 11">Cofactor biosynthesis; thiamine diphosphate biosynthesis; thiamine phosphate from 4-amino-2-methyl-5-diphosphomethylpyrimidine and 4-methyl-5-(2-phosphoethyl)-thiazole: step 1/1.</text>
</comment>
<keyword evidence="5 9" id="KW-0784">Thiamine biosynthesis</keyword>
<comment type="catalytic activity">
    <reaction evidence="6 9 10">
        <text>4-methyl-5-(2-phosphooxyethyl)-thiazole + 4-amino-2-methyl-5-(diphosphooxymethyl)pyrimidine + H(+) = thiamine phosphate + diphosphate</text>
        <dbReference type="Rhea" id="RHEA:22328"/>
        <dbReference type="ChEBI" id="CHEBI:15378"/>
        <dbReference type="ChEBI" id="CHEBI:33019"/>
        <dbReference type="ChEBI" id="CHEBI:37575"/>
        <dbReference type="ChEBI" id="CHEBI:57841"/>
        <dbReference type="ChEBI" id="CHEBI:58296"/>
        <dbReference type="EC" id="2.5.1.3"/>
    </reaction>
</comment>
<evidence type="ECO:0000256" key="2">
    <source>
        <dbReference type="ARBA" id="ARBA00022679"/>
    </source>
</evidence>
<evidence type="ECO:0000256" key="7">
    <source>
        <dbReference type="ARBA" id="ARBA00047851"/>
    </source>
</evidence>
<evidence type="ECO:0000256" key="5">
    <source>
        <dbReference type="ARBA" id="ARBA00022977"/>
    </source>
</evidence>
<comment type="catalytic activity">
    <reaction evidence="7 9 10">
        <text>2-(2-carboxy-4-methylthiazol-5-yl)ethyl phosphate + 4-amino-2-methyl-5-(diphosphooxymethyl)pyrimidine + 2 H(+) = thiamine phosphate + CO2 + diphosphate</text>
        <dbReference type="Rhea" id="RHEA:47848"/>
        <dbReference type="ChEBI" id="CHEBI:15378"/>
        <dbReference type="ChEBI" id="CHEBI:16526"/>
        <dbReference type="ChEBI" id="CHEBI:33019"/>
        <dbReference type="ChEBI" id="CHEBI:37575"/>
        <dbReference type="ChEBI" id="CHEBI:57841"/>
        <dbReference type="ChEBI" id="CHEBI:62890"/>
        <dbReference type="EC" id="2.5.1.3"/>
    </reaction>
</comment>
<evidence type="ECO:0000313" key="14">
    <source>
        <dbReference type="EMBL" id="GAA5510886.1"/>
    </source>
</evidence>
<feature type="binding site" evidence="9">
    <location>
        <position position="310"/>
    </location>
    <ligand>
        <name>2-[(2R,5Z)-2-carboxy-4-methylthiazol-5(2H)-ylidene]ethyl phosphate</name>
        <dbReference type="ChEBI" id="CHEBI:62899"/>
    </ligand>
</feature>
<keyword evidence="4 9" id="KW-0460">Magnesium</keyword>
<comment type="caution">
    <text evidence="14">The sequence shown here is derived from an EMBL/GenBank/DDBJ whole genome shotgun (WGS) entry which is preliminary data.</text>
</comment>
<dbReference type="CDD" id="cd00564">
    <property type="entry name" value="TMP_TenI"/>
    <property type="match status" value="1"/>
</dbReference>
<evidence type="ECO:0000256" key="9">
    <source>
        <dbReference type="HAMAP-Rule" id="MF_00097"/>
    </source>
</evidence>
<evidence type="ECO:0000256" key="1">
    <source>
        <dbReference type="ARBA" id="ARBA00005165"/>
    </source>
</evidence>
<dbReference type="NCBIfam" id="NF002727">
    <property type="entry name" value="PRK02615.1"/>
    <property type="match status" value="1"/>
</dbReference>
<accession>A0ABP9W0H5</accession>
<dbReference type="Proteomes" id="UP001416858">
    <property type="component" value="Unassembled WGS sequence"/>
</dbReference>
<dbReference type="InterPro" id="IPR022998">
    <property type="entry name" value="ThiamineP_synth_TenI"/>
</dbReference>
<evidence type="ECO:0000259" key="12">
    <source>
        <dbReference type="Pfam" id="PF02581"/>
    </source>
</evidence>
<evidence type="ECO:0000256" key="3">
    <source>
        <dbReference type="ARBA" id="ARBA00022723"/>
    </source>
</evidence>
<evidence type="ECO:0000256" key="11">
    <source>
        <dbReference type="RuleBase" id="RU004253"/>
    </source>
</evidence>
<reference evidence="14 15" key="1">
    <citation type="submission" date="2024-02" db="EMBL/GenBank/DDBJ databases">
        <title>Rhodopirellula caenicola NBRC 110016.</title>
        <authorList>
            <person name="Ichikawa N."/>
            <person name="Katano-Makiyama Y."/>
            <person name="Hidaka K."/>
        </authorList>
    </citation>
    <scope>NUCLEOTIDE SEQUENCE [LARGE SCALE GENOMIC DNA]</scope>
    <source>
        <strain evidence="14 15">NBRC 110016</strain>
    </source>
</reference>
<feature type="binding site" evidence="9">
    <location>
        <position position="216"/>
    </location>
    <ligand>
        <name>Mg(2+)</name>
        <dbReference type="ChEBI" id="CHEBI:18420"/>
    </ligand>
</feature>
<dbReference type="PANTHER" id="PTHR20857">
    <property type="entry name" value="THIAMINE-PHOSPHATE PYROPHOSPHORYLASE"/>
    <property type="match status" value="1"/>
</dbReference>
<dbReference type="InterPro" id="IPR034291">
    <property type="entry name" value="TMP_synthase"/>
</dbReference>
<comment type="function">
    <text evidence="9">Condenses 4-methyl-5-(beta-hydroxyethyl)thiazole monophosphate (THZ-P) and 2-methyl-4-amino-5-hydroxymethyl pyrimidine pyrophosphate (HMP-PP) to form thiamine monophosphate (TMP).</text>
</comment>
<dbReference type="PIRSF" id="PIRSF000512">
    <property type="entry name" value="TMP_PPase_Cyanobac_prd"/>
    <property type="match status" value="1"/>
</dbReference>
<keyword evidence="15" id="KW-1185">Reference proteome</keyword>
<dbReference type="HAMAP" id="MF_00097">
    <property type="entry name" value="TMP_synthase"/>
    <property type="match status" value="1"/>
</dbReference>
<name>A0ABP9W0H5_9BACT</name>
<dbReference type="Pfam" id="PF02581">
    <property type="entry name" value="TMP-TENI"/>
    <property type="match status" value="1"/>
</dbReference>
<protein>
    <recommendedName>
        <fullName evidence="9">Thiamine-phosphate synthase</fullName>
        <shortName evidence="9">TP synthase</shortName>
        <shortName evidence="9">TPS</shortName>
        <ecNumber evidence="9">2.5.1.3</ecNumber>
    </recommendedName>
    <alternativeName>
        <fullName evidence="9">Thiamine-phosphate pyrophosphorylase</fullName>
        <shortName evidence="9">TMP pyrophosphorylase</shortName>
        <shortName evidence="9">TMP-PPase</shortName>
    </alternativeName>
</protein>
<dbReference type="InterPro" id="IPR016229">
    <property type="entry name" value="TMP_synthase_cyanobac_bac"/>
</dbReference>
<feature type="binding site" evidence="9">
    <location>
        <position position="283"/>
    </location>
    <ligand>
        <name>4-amino-2-methyl-5-(diphosphooxymethyl)pyrimidine</name>
        <dbReference type="ChEBI" id="CHEBI:57841"/>
    </ligand>
</feature>